<sequence>MLNISNVSISFQGEYLFNGISFKLNPGNRIGLVGKNGAGKSTMLKILSGDIEPDTGQIAKEKGTRIGFLRQDIDFEEGRTVLDEAYQAFTTIKSLEQQLEEINKQLAERSDYESDSYNELIVQLNEVQHQYEIHGGYNYQGNTERILQGLGFSRDDFDKYTETFSGGWRMRIELAKLLLQNNDILLLDEPTNHLDIESIIWLEGFLKNYAGCVVIVSHDKMFLDQVTNRTIEILLGNIYDYNQPYSKYLEIRKERREQQAAAQKNQQKEIAHTEKLIEKFKAKASKASMAQSLMKKLEKIDRIEVDETDNSVMTLNFPVSVTPGKVVVDAEHIVKNYGDVEVLKGVKLEVARGDKIAFVGQNGQGKSTLAKIIVGEINYQGNLKLGHNVQIGYFAQNQAEYLDGNKTVLDTMIDAANASNRTKVRDILGAFLFRGEEADKYVKVLSGGERNRLALAKLMLQPFNVLVMDEPTNHLDILSKNVLKEALKRFEGTLIVVSHDRDFLQGLTNKVYEFKEHKLTEFLGDIEYYLEERAIDNLREAEKKTQKSTKEPVIAEQPAKLSYQQQKEVKSLKNKISNIEKQINKLEAELKLLDKKLASDYEKLLQDKSFFSDYEKKKEYLQVLMQDWEEKQLALDELSL</sequence>
<dbReference type="PROSITE" id="PS50893">
    <property type="entry name" value="ABC_TRANSPORTER_2"/>
    <property type="match status" value="2"/>
</dbReference>
<evidence type="ECO:0000256" key="6">
    <source>
        <dbReference type="SAM" id="Coils"/>
    </source>
</evidence>
<dbReference type="InterPro" id="IPR017871">
    <property type="entry name" value="ABC_transporter-like_CS"/>
</dbReference>
<evidence type="ECO:0000256" key="1">
    <source>
        <dbReference type="ARBA" id="ARBA00022737"/>
    </source>
</evidence>
<organism evidence="8 9">
    <name type="scientific">Mesonia hippocampi</name>
    <dbReference type="NCBI Taxonomy" id="1628250"/>
    <lineage>
        <taxon>Bacteria</taxon>
        <taxon>Pseudomonadati</taxon>
        <taxon>Bacteroidota</taxon>
        <taxon>Flavobacteriia</taxon>
        <taxon>Flavobacteriales</taxon>
        <taxon>Flavobacteriaceae</taxon>
        <taxon>Mesonia</taxon>
    </lineage>
</organism>
<feature type="domain" description="ABC transporter" evidence="7">
    <location>
        <begin position="328"/>
        <end position="541"/>
    </location>
</feature>
<dbReference type="FunFam" id="3.40.50.300:FF:000011">
    <property type="entry name" value="Putative ABC transporter ATP-binding component"/>
    <property type="match status" value="1"/>
</dbReference>
<protein>
    <recommendedName>
        <fullName evidence="5">Probable ATP-binding protein YbiT</fullName>
    </recommendedName>
</protein>
<evidence type="ECO:0000256" key="4">
    <source>
        <dbReference type="ARBA" id="ARBA00061551"/>
    </source>
</evidence>
<gene>
    <name evidence="8" type="ORF">GGR32_001010</name>
</gene>
<dbReference type="AlphaFoldDB" id="A0A840EP28"/>
<dbReference type="SMART" id="SM00382">
    <property type="entry name" value="AAA"/>
    <property type="match status" value="2"/>
</dbReference>
<keyword evidence="9" id="KW-1185">Reference proteome</keyword>
<accession>A0A840EP28</accession>
<dbReference type="FunFam" id="3.40.50.300:FF:000070">
    <property type="entry name" value="Putative ABC transporter ATP-binding component"/>
    <property type="match status" value="1"/>
</dbReference>
<dbReference type="InterPro" id="IPR003593">
    <property type="entry name" value="AAA+_ATPase"/>
</dbReference>
<evidence type="ECO:0000259" key="7">
    <source>
        <dbReference type="PROSITE" id="PS50893"/>
    </source>
</evidence>
<dbReference type="CDD" id="cd03221">
    <property type="entry name" value="ABCF_EF-3"/>
    <property type="match status" value="2"/>
</dbReference>
<feature type="coiled-coil region" evidence="6">
    <location>
        <begin position="531"/>
        <end position="603"/>
    </location>
</feature>
<comment type="caution">
    <text evidence="8">The sequence shown here is derived from an EMBL/GenBank/DDBJ whole genome shotgun (WGS) entry which is preliminary data.</text>
</comment>
<reference evidence="8 9" key="1">
    <citation type="submission" date="2020-08" db="EMBL/GenBank/DDBJ databases">
        <title>Genomic Encyclopedia of Type Strains, Phase IV (KMG-IV): sequencing the most valuable type-strain genomes for metagenomic binning, comparative biology and taxonomic classification.</title>
        <authorList>
            <person name="Goeker M."/>
        </authorList>
    </citation>
    <scope>NUCLEOTIDE SEQUENCE [LARGE SCALE GENOMIC DNA]</scope>
    <source>
        <strain evidence="8 9">DSM 29568</strain>
    </source>
</reference>
<name>A0A840EP28_9FLAO</name>
<comment type="similarity">
    <text evidence="4">Belongs to the ABC transporter superfamily. ABCF family. YbiT subfamily.</text>
</comment>
<keyword evidence="2" id="KW-0547">Nucleotide-binding</keyword>
<dbReference type="InterPro" id="IPR032781">
    <property type="entry name" value="ABC_tran_Xtn"/>
</dbReference>
<evidence type="ECO:0000256" key="2">
    <source>
        <dbReference type="ARBA" id="ARBA00022741"/>
    </source>
</evidence>
<dbReference type="Gene3D" id="3.40.50.300">
    <property type="entry name" value="P-loop containing nucleotide triphosphate hydrolases"/>
    <property type="match status" value="2"/>
</dbReference>
<evidence type="ECO:0000256" key="5">
    <source>
        <dbReference type="ARBA" id="ARBA00074044"/>
    </source>
</evidence>
<dbReference type="PANTHER" id="PTHR42855:SF2">
    <property type="entry name" value="DRUG RESISTANCE ABC TRANSPORTER,ATP-BINDING PROTEIN"/>
    <property type="match status" value="1"/>
</dbReference>
<dbReference type="InterPro" id="IPR027417">
    <property type="entry name" value="P-loop_NTPase"/>
</dbReference>
<feature type="coiled-coil region" evidence="6">
    <location>
        <begin position="85"/>
        <end position="115"/>
    </location>
</feature>
<dbReference type="GO" id="GO:0005524">
    <property type="term" value="F:ATP binding"/>
    <property type="evidence" value="ECO:0007669"/>
    <property type="project" value="UniProtKB-KW"/>
</dbReference>
<dbReference type="Pfam" id="PF00005">
    <property type="entry name" value="ABC_tran"/>
    <property type="match status" value="2"/>
</dbReference>
<proteinExistence type="inferred from homology"/>
<dbReference type="SUPFAM" id="SSF52540">
    <property type="entry name" value="P-loop containing nucleoside triphosphate hydrolases"/>
    <property type="match status" value="2"/>
</dbReference>
<dbReference type="PANTHER" id="PTHR42855">
    <property type="entry name" value="ABC TRANSPORTER ATP-BINDING SUBUNIT"/>
    <property type="match status" value="1"/>
</dbReference>
<keyword evidence="1" id="KW-0677">Repeat</keyword>
<evidence type="ECO:0000313" key="8">
    <source>
        <dbReference type="EMBL" id="MBB4118730.1"/>
    </source>
</evidence>
<feature type="domain" description="ABC transporter" evidence="7">
    <location>
        <begin position="2"/>
        <end position="260"/>
    </location>
</feature>
<dbReference type="InterPro" id="IPR051309">
    <property type="entry name" value="ABCF_ATPase"/>
</dbReference>
<dbReference type="Proteomes" id="UP000553034">
    <property type="component" value="Unassembled WGS sequence"/>
</dbReference>
<dbReference type="RefSeq" id="WP_183477089.1">
    <property type="nucleotide sequence ID" value="NZ_JACIFO010000003.1"/>
</dbReference>
<dbReference type="EMBL" id="JACIFO010000003">
    <property type="protein sequence ID" value="MBB4118730.1"/>
    <property type="molecule type" value="Genomic_DNA"/>
</dbReference>
<evidence type="ECO:0000313" key="9">
    <source>
        <dbReference type="Proteomes" id="UP000553034"/>
    </source>
</evidence>
<dbReference type="InterPro" id="IPR003439">
    <property type="entry name" value="ABC_transporter-like_ATP-bd"/>
</dbReference>
<dbReference type="Pfam" id="PF12848">
    <property type="entry name" value="ABC_tran_Xtn"/>
    <property type="match status" value="1"/>
</dbReference>
<keyword evidence="3 8" id="KW-0067">ATP-binding</keyword>
<keyword evidence="6" id="KW-0175">Coiled coil</keyword>
<dbReference type="GO" id="GO:0016887">
    <property type="term" value="F:ATP hydrolysis activity"/>
    <property type="evidence" value="ECO:0007669"/>
    <property type="project" value="InterPro"/>
</dbReference>
<evidence type="ECO:0000256" key="3">
    <source>
        <dbReference type="ARBA" id="ARBA00022840"/>
    </source>
</evidence>
<dbReference type="PROSITE" id="PS00211">
    <property type="entry name" value="ABC_TRANSPORTER_1"/>
    <property type="match status" value="2"/>
</dbReference>